<dbReference type="PANTHER" id="PTHR44757:SF2">
    <property type="entry name" value="BIOFILM ARCHITECTURE MAINTENANCE PROTEIN MBAA"/>
    <property type="match status" value="1"/>
</dbReference>
<dbReference type="EMBL" id="FNFD01000004">
    <property type="protein sequence ID" value="SDK10228.1"/>
    <property type="molecule type" value="Genomic_DNA"/>
</dbReference>
<dbReference type="CDD" id="cd01949">
    <property type="entry name" value="GGDEF"/>
    <property type="match status" value="1"/>
</dbReference>
<dbReference type="InterPro" id="IPR000700">
    <property type="entry name" value="PAS-assoc_C"/>
</dbReference>
<dbReference type="GO" id="GO:0003824">
    <property type="term" value="F:catalytic activity"/>
    <property type="evidence" value="ECO:0007669"/>
    <property type="project" value="UniProtKB-ARBA"/>
</dbReference>
<feature type="transmembrane region" description="Helical" evidence="6">
    <location>
        <begin position="322"/>
        <end position="344"/>
    </location>
</feature>
<evidence type="ECO:0000313" key="11">
    <source>
        <dbReference type="EMBL" id="SDK10228.1"/>
    </source>
</evidence>
<dbReference type="STRING" id="137658.SAMN05216186_104205"/>
<dbReference type="CDD" id="cd00130">
    <property type="entry name" value="PAS"/>
    <property type="match status" value="3"/>
</dbReference>
<comment type="subcellular location">
    <subcellularLocation>
        <location evidence="2">Cell inner membrane</location>
    </subcellularLocation>
</comment>
<dbReference type="Gene3D" id="3.30.450.20">
    <property type="entry name" value="PAS domain"/>
    <property type="match status" value="3"/>
</dbReference>
<evidence type="ECO:0000259" key="7">
    <source>
        <dbReference type="PROSITE" id="PS50112"/>
    </source>
</evidence>
<feature type="transmembrane region" description="Helical" evidence="6">
    <location>
        <begin position="20"/>
        <end position="44"/>
    </location>
</feature>
<keyword evidence="3 6" id="KW-0812">Transmembrane</keyword>
<evidence type="ECO:0000256" key="1">
    <source>
        <dbReference type="ARBA" id="ARBA00001946"/>
    </source>
</evidence>
<dbReference type="PROSITE" id="PS50112">
    <property type="entry name" value="PAS"/>
    <property type="match status" value="2"/>
</dbReference>
<evidence type="ECO:0000259" key="10">
    <source>
        <dbReference type="PROSITE" id="PS50887"/>
    </source>
</evidence>
<dbReference type="NCBIfam" id="TIGR00229">
    <property type="entry name" value="sensory_box"/>
    <property type="match status" value="2"/>
</dbReference>
<dbReference type="InterPro" id="IPR035965">
    <property type="entry name" value="PAS-like_dom_sf"/>
</dbReference>
<organism evidence="11 12">
    <name type="scientific">Pseudomonas indica</name>
    <dbReference type="NCBI Taxonomy" id="137658"/>
    <lineage>
        <taxon>Bacteria</taxon>
        <taxon>Pseudomonadati</taxon>
        <taxon>Pseudomonadota</taxon>
        <taxon>Gammaproteobacteria</taxon>
        <taxon>Pseudomonadales</taxon>
        <taxon>Pseudomonadaceae</taxon>
        <taxon>Pseudomonas</taxon>
    </lineage>
</organism>
<proteinExistence type="predicted"/>
<dbReference type="PROSITE" id="PS50113">
    <property type="entry name" value="PAC"/>
    <property type="match status" value="2"/>
</dbReference>
<dbReference type="SMART" id="SM00091">
    <property type="entry name" value="PAS"/>
    <property type="match status" value="3"/>
</dbReference>
<dbReference type="InterPro" id="IPR013655">
    <property type="entry name" value="PAS_fold_3"/>
</dbReference>
<dbReference type="Pfam" id="PF00990">
    <property type="entry name" value="GGDEF"/>
    <property type="match status" value="1"/>
</dbReference>
<dbReference type="InterPro" id="IPR000014">
    <property type="entry name" value="PAS"/>
</dbReference>
<evidence type="ECO:0000256" key="3">
    <source>
        <dbReference type="ARBA" id="ARBA00022692"/>
    </source>
</evidence>
<dbReference type="InterPro" id="IPR006189">
    <property type="entry name" value="CHASE_dom"/>
</dbReference>
<gene>
    <name evidence="11" type="ORF">SAMN05216186_104205</name>
</gene>
<dbReference type="SMART" id="SM01079">
    <property type="entry name" value="CHASE"/>
    <property type="match status" value="1"/>
</dbReference>
<dbReference type="InterPro" id="IPR000160">
    <property type="entry name" value="GGDEF_dom"/>
</dbReference>
<dbReference type="Pfam" id="PF08447">
    <property type="entry name" value="PAS_3"/>
    <property type="match status" value="2"/>
</dbReference>
<feature type="domain" description="GGDEF" evidence="10">
    <location>
        <begin position="806"/>
        <end position="935"/>
    </location>
</feature>
<dbReference type="Gene3D" id="3.30.450.350">
    <property type="entry name" value="CHASE domain"/>
    <property type="match status" value="1"/>
</dbReference>
<keyword evidence="4 6" id="KW-1133">Transmembrane helix</keyword>
<feature type="domain" description="CHASE" evidence="9">
    <location>
        <begin position="109"/>
        <end position="281"/>
    </location>
</feature>
<dbReference type="InterPro" id="IPR042240">
    <property type="entry name" value="CHASE_sf"/>
</dbReference>
<feature type="domain" description="PAS" evidence="7">
    <location>
        <begin position="371"/>
        <end position="443"/>
    </location>
</feature>
<dbReference type="PROSITE" id="PS50887">
    <property type="entry name" value="GGDEF"/>
    <property type="match status" value="1"/>
</dbReference>
<name>A0A1G8Z5A8_9PSED</name>
<dbReference type="GO" id="GO:0007165">
    <property type="term" value="P:signal transduction"/>
    <property type="evidence" value="ECO:0007669"/>
    <property type="project" value="UniProtKB-ARBA"/>
</dbReference>
<dbReference type="InterPro" id="IPR043128">
    <property type="entry name" value="Rev_trsase/Diguanyl_cyclase"/>
</dbReference>
<dbReference type="Gene3D" id="3.30.70.270">
    <property type="match status" value="1"/>
</dbReference>
<dbReference type="AlphaFoldDB" id="A0A1G8Z5A8"/>
<dbReference type="Pfam" id="PF13426">
    <property type="entry name" value="PAS_9"/>
    <property type="match status" value="1"/>
</dbReference>
<evidence type="ECO:0000256" key="5">
    <source>
        <dbReference type="ARBA" id="ARBA00023136"/>
    </source>
</evidence>
<dbReference type="SUPFAM" id="SSF55073">
    <property type="entry name" value="Nucleotide cyclase"/>
    <property type="match status" value="1"/>
</dbReference>
<dbReference type="SMART" id="SM00086">
    <property type="entry name" value="PAC"/>
    <property type="match status" value="3"/>
</dbReference>
<dbReference type="SMART" id="SM00267">
    <property type="entry name" value="GGDEF"/>
    <property type="match status" value="1"/>
</dbReference>
<evidence type="ECO:0000256" key="2">
    <source>
        <dbReference type="ARBA" id="ARBA00004533"/>
    </source>
</evidence>
<dbReference type="FunFam" id="3.30.70.270:FF:000001">
    <property type="entry name" value="Diguanylate cyclase domain protein"/>
    <property type="match status" value="1"/>
</dbReference>
<dbReference type="RefSeq" id="WP_084334101.1">
    <property type="nucleotide sequence ID" value="NZ_FNFD01000004.1"/>
</dbReference>
<evidence type="ECO:0000259" key="8">
    <source>
        <dbReference type="PROSITE" id="PS50113"/>
    </source>
</evidence>
<dbReference type="GO" id="GO:0005886">
    <property type="term" value="C:plasma membrane"/>
    <property type="evidence" value="ECO:0007669"/>
    <property type="project" value="UniProtKB-SubCell"/>
</dbReference>
<reference evidence="11 12" key="1">
    <citation type="submission" date="2016-10" db="EMBL/GenBank/DDBJ databases">
        <authorList>
            <person name="de Groot N.N."/>
        </authorList>
    </citation>
    <scope>NUCLEOTIDE SEQUENCE [LARGE SCALE GENOMIC DNA]</scope>
    <source>
        <strain evidence="11 12">JCM 21544</strain>
    </source>
</reference>
<evidence type="ECO:0000256" key="4">
    <source>
        <dbReference type="ARBA" id="ARBA00022989"/>
    </source>
</evidence>
<keyword evidence="12" id="KW-1185">Reference proteome</keyword>
<dbReference type="InterPro" id="IPR001610">
    <property type="entry name" value="PAC"/>
</dbReference>
<evidence type="ECO:0000313" key="12">
    <source>
        <dbReference type="Proteomes" id="UP000198706"/>
    </source>
</evidence>
<dbReference type="SUPFAM" id="SSF55785">
    <property type="entry name" value="PYP-like sensor domain (PAS domain)"/>
    <property type="match status" value="3"/>
</dbReference>
<dbReference type="Proteomes" id="UP000198706">
    <property type="component" value="Unassembled WGS sequence"/>
</dbReference>
<evidence type="ECO:0000259" key="9">
    <source>
        <dbReference type="PROSITE" id="PS50839"/>
    </source>
</evidence>
<dbReference type="InterPro" id="IPR029787">
    <property type="entry name" value="Nucleotide_cyclase"/>
</dbReference>
<dbReference type="NCBIfam" id="TIGR00254">
    <property type="entry name" value="GGDEF"/>
    <property type="match status" value="1"/>
</dbReference>
<dbReference type="PANTHER" id="PTHR44757">
    <property type="entry name" value="DIGUANYLATE CYCLASE DGCP"/>
    <property type="match status" value="1"/>
</dbReference>
<feature type="domain" description="PAC" evidence="8">
    <location>
        <begin position="591"/>
        <end position="643"/>
    </location>
</feature>
<dbReference type="InterPro" id="IPR052155">
    <property type="entry name" value="Biofilm_reg_signaling"/>
</dbReference>
<feature type="domain" description="PAS" evidence="7">
    <location>
        <begin position="501"/>
        <end position="547"/>
    </location>
</feature>
<evidence type="ECO:0000256" key="6">
    <source>
        <dbReference type="SAM" id="Phobius"/>
    </source>
</evidence>
<keyword evidence="5 6" id="KW-0472">Membrane</keyword>
<comment type="cofactor">
    <cofactor evidence="1">
        <name>Mg(2+)</name>
        <dbReference type="ChEBI" id="CHEBI:18420"/>
    </cofactor>
</comment>
<dbReference type="Pfam" id="PF03924">
    <property type="entry name" value="CHASE"/>
    <property type="match status" value="1"/>
</dbReference>
<accession>A0A1G8Z5A8</accession>
<sequence length="938" mass="106149">MPVLPAVGEKNQRFIRRPRAAWLVASVALLGGALLTASVIVVTLDIHQRQIRQRFELVASERFSRTQERFDDQILKLDSLRRFMLYAGGIVRADFTGYARPLLNGTLSYSWGPRVLAGERAAFEKQVRDEGIVGFAIEGLDEAGARYAMPERAEYFPVLFNTARRRALPLIGVDMASEAARRAVLERAVTSGEMVVSDPVHLAQSTGDDRSGLIMLVALYPGPIAPATAEQRREQLRGFVMASISLEQLMEEGLTEESSLHLAAELTDMNGASSRKALYRSLQEPADSPLRISRTLRLADHYYELNLRPTQRYLLANQASGLGLLATLGALLSLLFSAFCYSLVSQRQRALALVDERTADLRLREEELAVSEERWSFALDGAGHGVWDWNLDSGEVFFSRAWGAMLGYAEGEVENNRQAYLRLLHPEDASNCEASLARYFSGETAFYQDEHRMLTRDGRWLWVQERGKAVERDEEGAVRRLIGTQTDISARKTAELELARANAQLRGVLNAATQVAIIATDLEGVILTFNVGAERMLGYRALEMIGQWTPERLFLADELQARGLELSQRYGRTVVGFEILVAEAVEEGSHEEREWTWLRRDGSRLAVNLIVTGVHDAQGRLVGYLAIALDTTERKRVREALEARDRLLEKLTSRVPGVIYQYQRFPDGRDRMPYVSAAVRTVYELEPEHARQNVQAMFRRVHPEDQERVYTSILRSARDLTPWREDYRLLLPRQGLRWVRGESVPERQPDGSTLWYGYISDITGLKLVEEELRALSITDALTGTYNRRYFQERLETEIARAERQEGPLALIMLDIDHFKQINDRHGHEAGDRVLREVCRRISQRLRRIDVFCRLGGEEFIVLCPDTGSEQAGVLAEALWQSLRREPVEGIGIVTASFGIANWHEGEGADALLRRVDVAVYRAKQKGRDRIEQESLELL</sequence>
<feature type="domain" description="PAC" evidence="8">
    <location>
        <begin position="447"/>
        <end position="500"/>
    </location>
</feature>
<protein>
    <submittedName>
        <fullName evidence="11">PAS domain S-box-containing protein/diguanylate cyclase (GGDEF) domain-containing protein</fullName>
    </submittedName>
</protein>
<dbReference type="PROSITE" id="PS50839">
    <property type="entry name" value="CHASE"/>
    <property type="match status" value="1"/>
</dbReference>